<evidence type="ECO:0000256" key="2">
    <source>
        <dbReference type="SAM" id="MobiDB-lite"/>
    </source>
</evidence>
<evidence type="ECO:0000313" key="3">
    <source>
        <dbReference type="EMBL" id="KAK7195186.1"/>
    </source>
</evidence>
<dbReference type="EMBL" id="JAECZO010000049">
    <property type="protein sequence ID" value="KAK7195186.1"/>
    <property type="molecule type" value="Genomic_DNA"/>
</dbReference>
<keyword evidence="4" id="KW-1185">Reference proteome</keyword>
<reference evidence="3 4" key="1">
    <citation type="journal article" date="2021" name="MBio">
        <title>A New Model Trypanosomatid, Novymonas esmeraldas: Genomic Perception of Its 'Candidatus Pandoraea novymonadis' Endosymbiont.</title>
        <authorList>
            <person name="Zakharova A."/>
            <person name="Saura A."/>
            <person name="Butenko A."/>
            <person name="Podesvova L."/>
            <person name="Warmusova S."/>
            <person name="Kostygov A.Y."/>
            <person name="Nenarokova A."/>
            <person name="Lukes J."/>
            <person name="Opperdoes F.R."/>
            <person name="Yurchenko V."/>
        </authorList>
    </citation>
    <scope>NUCLEOTIDE SEQUENCE [LARGE SCALE GENOMIC DNA]</scope>
    <source>
        <strain evidence="3 4">E262AT.01</strain>
    </source>
</reference>
<proteinExistence type="predicted"/>
<feature type="coiled-coil region" evidence="1">
    <location>
        <begin position="217"/>
        <end position="247"/>
    </location>
</feature>
<dbReference type="Proteomes" id="UP001430356">
    <property type="component" value="Unassembled WGS sequence"/>
</dbReference>
<accession>A0AAW0ENS0</accession>
<protein>
    <submittedName>
        <fullName evidence="3">Uncharacterized protein</fullName>
    </submittedName>
</protein>
<feature type="region of interest" description="Disordered" evidence="2">
    <location>
        <begin position="1"/>
        <end position="30"/>
    </location>
</feature>
<comment type="caution">
    <text evidence="3">The sequence shown here is derived from an EMBL/GenBank/DDBJ whole genome shotgun (WGS) entry which is preliminary data.</text>
</comment>
<dbReference type="AlphaFoldDB" id="A0AAW0ENS0"/>
<keyword evidence="1" id="KW-0175">Coiled coil</keyword>
<gene>
    <name evidence="3" type="ORF">NESM_000443300</name>
</gene>
<organism evidence="3 4">
    <name type="scientific">Novymonas esmeraldas</name>
    <dbReference type="NCBI Taxonomy" id="1808958"/>
    <lineage>
        <taxon>Eukaryota</taxon>
        <taxon>Discoba</taxon>
        <taxon>Euglenozoa</taxon>
        <taxon>Kinetoplastea</taxon>
        <taxon>Metakinetoplastina</taxon>
        <taxon>Trypanosomatida</taxon>
        <taxon>Trypanosomatidae</taxon>
        <taxon>Novymonas</taxon>
    </lineage>
</organism>
<name>A0AAW0ENS0_9TRYP</name>
<evidence type="ECO:0000313" key="4">
    <source>
        <dbReference type="Proteomes" id="UP001430356"/>
    </source>
</evidence>
<evidence type="ECO:0000256" key="1">
    <source>
        <dbReference type="SAM" id="Coils"/>
    </source>
</evidence>
<sequence>MFAQRDDGPVGAASPAMDGGPAVAAGSRKRGRDIRGLPRFRSVVYGEDGVRRLHAMVARNAVLMYPPDGIAEARARVEARRAALQCGATAEPRRQHKGDEDEDDDMFAFFERRRCAETDVLGADATEAEAEVDASRSATHSPTAPARSLAAAAACRDEQLATHHHQQLDAYLRVLYEFNHVTFVKLPMDDTLQLLSRCGKEAVAHTIEYETQARLRRQSRIRELVELRQEQAELEERRRAVEQAEHVRLVEAAERHQAELDVDGDDDVVKPENRVDWAVGGVAAAPYSIPPLPSSSDVED</sequence>